<dbReference type="InterPro" id="IPR036236">
    <property type="entry name" value="Znf_C2H2_sf"/>
</dbReference>
<dbReference type="GeneTree" id="ENSGT00940000155965"/>
<evidence type="ECO:0000313" key="9">
    <source>
        <dbReference type="Proteomes" id="UP000265140"/>
    </source>
</evidence>
<sequence length="288" mass="33577">MNVLGHRTRQRKASQHSEGRHGKTSDIVKKVRRKRKHFKMESVDEEATTSATDKRFSCKYCGRGFDREFGLSVHMRSHTKLGMKGPYKCPKCPKKFPYPSRLRVHTRNSHSKMDNKKKPQTIIKEKSKPLSPIRDKPTLSNTKPLSPSRSKPLPFKDKPTSPNHTLKEGSTHPEMYSCHVCRKEYSSAQSLRDHERLHTGEKPLSCEECGKKFRCHPILISHRRSAHPGKKYQCLKCVKQFETMAERNKHQLNIHHFKKENPRSRCPRCGRSFHNSNLLRIHYETVHA</sequence>
<feature type="compositionally biased region" description="Low complexity" evidence="6">
    <location>
        <begin position="143"/>
        <end position="153"/>
    </location>
</feature>
<feature type="compositionally biased region" description="Basic residues" evidence="6">
    <location>
        <begin position="1"/>
        <end position="14"/>
    </location>
</feature>
<feature type="domain" description="C2H2-type" evidence="7">
    <location>
        <begin position="176"/>
        <end position="203"/>
    </location>
</feature>
<keyword evidence="4" id="KW-0862">Zinc</keyword>
<feature type="domain" description="C2H2-type" evidence="7">
    <location>
        <begin position="264"/>
        <end position="288"/>
    </location>
</feature>
<feature type="region of interest" description="Disordered" evidence="6">
    <location>
        <begin position="1"/>
        <end position="27"/>
    </location>
</feature>
<keyword evidence="1" id="KW-0479">Metal-binding</keyword>
<evidence type="ECO:0000256" key="5">
    <source>
        <dbReference type="PROSITE-ProRule" id="PRU00042"/>
    </source>
</evidence>
<feature type="domain" description="C2H2-type" evidence="7">
    <location>
        <begin position="56"/>
        <end position="79"/>
    </location>
</feature>
<dbReference type="Pfam" id="PF00096">
    <property type="entry name" value="zf-C2H2"/>
    <property type="match status" value="4"/>
</dbReference>
<dbReference type="GO" id="GO:0043565">
    <property type="term" value="F:sequence-specific DNA binding"/>
    <property type="evidence" value="ECO:0007669"/>
    <property type="project" value="TreeGrafter"/>
</dbReference>
<feature type="domain" description="C2H2-type" evidence="7">
    <location>
        <begin position="87"/>
        <end position="115"/>
    </location>
</feature>
<reference evidence="8 9" key="1">
    <citation type="submission" date="2020-02" db="EMBL/GenBank/DDBJ databases">
        <title>Esox lucius (northern pike) genome, fEsoLuc1, primary haplotype.</title>
        <authorList>
            <person name="Myers G."/>
            <person name="Karagic N."/>
            <person name="Meyer A."/>
            <person name="Pippel M."/>
            <person name="Reichard M."/>
            <person name="Winkler S."/>
            <person name="Tracey A."/>
            <person name="Sims Y."/>
            <person name="Howe K."/>
            <person name="Rhie A."/>
            <person name="Formenti G."/>
            <person name="Durbin R."/>
            <person name="Fedrigo O."/>
            <person name="Jarvis E.D."/>
        </authorList>
    </citation>
    <scope>NUCLEOTIDE SEQUENCE [LARGE SCALE GENOMIC DNA]</scope>
</reference>
<feature type="compositionally biased region" description="Basic and acidic residues" evidence="6">
    <location>
        <begin position="154"/>
        <end position="171"/>
    </location>
</feature>
<evidence type="ECO:0000256" key="1">
    <source>
        <dbReference type="ARBA" id="ARBA00022723"/>
    </source>
</evidence>
<keyword evidence="3 5" id="KW-0863">Zinc-finger</keyword>
<dbReference type="PROSITE" id="PS50157">
    <property type="entry name" value="ZINC_FINGER_C2H2_2"/>
    <property type="match status" value="6"/>
</dbReference>
<feature type="compositionally biased region" description="Basic and acidic residues" evidence="6">
    <location>
        <begin position="111"/>
        <end position="137"/>
    </location>
</feature>
<dbReference type="PROSITE" id="PS00028">
    <property type="entry name" value="ZINC_FINGER_C2H2_1"/>
    <property type="match status" value="6"/>
</dbReference>
<keyword evidence="2" id="KW-0677">Repeat</keyword>
<evidence type="ECO:0000259" key="7">
    <source>
        <dbReference type="PROSITE" id="PS50157"/>
    </source>
</evidence>
<dbReference type="GO" id="GO:0000981">
    <property type="term" value="F:DNA-binding transcription factor activity, RNA polymerase II-specific"/>
    <property type="evidence" value="ECO:0007669"/>
    <property type="project" value="TreeGrafter"/>
</dbReference>
<proteinExistence type="predicted"/>
<evidence type="ECO:0000313" key="8">
    <source>
        <dbReference type="Ensembl" id="ENSELUP00000091453.1"/>
    </source>
</evidence>
<feature type="compositionally biased region" description="Basic and acidic residues" evidence="6">
    <location>
        <begin position="15"/>
        <end position="27"/>
    </location>
</feature>
<dbReference type="FunFam" id="3.30.160.60:FF:000100">
    <property type="entry name" value="Zinc finger 45-like"/>
    <property type="match status" value="1"/>
</dbReference>
<organism evidence="8 9">
    <name type="scientific">Esox lucius</name>
    <name type="common">Northern pike</name>
    <dbReference type="NCBI Taxonomy" id="8010"/>
    <lineage>
        <taxon>Eukaryota</taxon>
        <taxon>Metazoa</taxon>
        <taxon>Chordata</taxon>
        <taxon>Craniata</taxon>
        <taxon>Vertebrata</taxon>
        <taxon>Euteleostomi</taxon>
        <taxon>Actinopterygii</taxon>
        <taxon>Neopterygii</taxon>
        <taxon>Teleostei</taxon>
        <taxon>Protacanthopterygii</taxon>
        <taxon>Esociformes</taxon>
        <taxon>Esocidae</taxon>
        <taxon>Esox</taxon>
    </lineage>
</organism>
<feature type="domain" description="C2H2-type" evidence="7">
    <location>
        <begin position="204"/>
        <end position="232"/>
    </location>
</feature>
<dbReference type="GO" id="GO:0005634">
    <property type="term" value="C:nucleus"/>
    <property type="evidence" value="ECO:0007669"/>
    <property type="project" value="TreeGrafter"/>
</dbReference>
<dbReference type="InterPro" id="IPR013087">
    <property type="entry name" value="Znf_C2H2_type"/>
</dbReference>
<protein>
    <recommendedName>
        <fullName evidence="7">C2H2-type domain-containing protein</fullName>
    </recommendedName>
</protein>
<evidence type="ECO:0000256" key="2">
    <source>
        <dbReference type="ARBA" id="ARBA00022737"/>
    </source>
</evidence>
<dbReference type="PANTHER" id="PTHR24408:SF58">
    <property type="entry name" value="TRANSCRIPTION FACTOR (TFIIIA), PUTATIVE (AFU_ORTHOLOGUE AFUA_1G05150)-RELATED"/>
    <property type="match status" value="1"/>
</dbReference>
<dbReference type="PANTHER" id="PTHR24408">
    <property type="entry name" value="ZINC FINGER PROTEIN"/>
    <property type="match status" value="1"/>
</dbReference>
<evidence type="ECO:0000256" key="6">
    <source>
        <dbReference type="SAM" id="MobiDB-lite"/>
    </source>
</evidence>
<evidence type="ECO:0000256" key="4">
    <source>
        <dbReference type="ARBA" id="ARBA00022833"/>
    </source>
</evidence>
<dbReference type="SUPFAM" id="SSF57667">
    <property type="entry name" value="beta-beta-alpha zinc fingers"/>
    <property type="match status" value="2"/>
</dbReference>
<name>A0AAY5KQL7_ESOLU</name>
<reference evidence="8" key="3">
    <citation type="submission" date="2025-09" db="UniProtKB">
        <authorList>
            <consortium name="Ensembl"/>
        </authorList>
    </citation>
    <scope>IDENTIFICATION</scope>
</reference>
<accession>A0AAY5KQL7</accession>
<dbReference type="Ensembl" id="ENSELUT00000091585.1">
    <property type="protein sequence ID" value="ENSELUP00000091453.1"/>
    <property type="gene ID" value="ENSELUG00000036476.1"/>
</dbReference>
<dbReference type="FunFam" id="3.30.160.60:FF:000176">
    <property type="entry name" value="zinc finger protein 70"/>
    <property type="match status" value="1"/>
</dbReference>
<dbReference type="AlphaFoldDB" id="A0AAY5KQL7"/>
<dbReference type="SMART" id="SM00355">
    <property type="entry name" value="ZnF_C2H2"/>
    <property type="match status" value="6"/>
</dbReference>
<keyword evidence="9" id="KW-1185">Reference proteome</keyword>
<reference evidence="8" key="2">
    <citation type="submission" date="2025-08" db="UniProtKB">
        <authorList>
            <consortium name="Ensembl"/>
        </authorList>
    </citation>
    <scope>IDENTIFICATION</scope>
</reference>
<dbReference type="Gene3D" id="3.30.160.60">
    <property type="entry name" value="Classic Zinc Finger"/>
    <property type="match status" value="5"/>
</dbReference>
<feature type="domain" description="C2H2-type" evidence="7">
    <location>
        <begin position="232"/>
        <end position="260"/>
    </location>
</feature>
<evidence type="ECO:0000256" key="3">
    <source>
        <dbReference type="ARBA" id="ARBA00022771"/>
    </source>
</evidence>
<feature type="region of interest" description="Disordered" evidence="6">
    <location>
        <begin position="98"/>
        <end position="171"/>
    </location>
</feature>
<dbReference type="Proteomes" id="UP000265140">
    <property type="component" value="Chromosome 4"/>
</dbReference>
<dbReference type="GO" id="GO:0008270">
    <property type="term" value="F:zinc ion binding"/>
    <property type="evidence" value="ECO:0007669"/>
    <property type="project" value="UniProtKB-KW"/>
</dbReference>